<feature type="transmembrane region" description="Helical" evidence="8">
    <location>
        <begin position="56"/>
        <end position="78"/>
    </location>
</feature>
<dbReference type="Pfam" id="PF00083">
    <property type="entry name" value="Sugar_tr"/>
    <property type="match status" value="2"/>
</dbReference>
<evidence type="ECO:0000256" key="4">
    <source>
        <dbReference type="ARBA" id="ARBA00022692"/>
    </source>
</evidence>
<keyword evidence="7 8" id="KW-0472">Membrane</keyword>
<dbReference type="RefSeq" id="WP_237820879.1">
    <property type="nucleotide sequence ID" value="NZ_JAKLTQ010000007.1"/>
</dbReference>
<evidence type="ECO:0000313" key="10">
    <source>
        <dbReference type="EMBL" id="MCG2622505.1"/>
    </source>
</evidence>
<reference evidence="10" key="1">
    <citation type="submission" date="2022-01" db="EMBL/GenBank/DDBJ databases">
        <authorList>
            <person name="Jo J.-H."/>
            <person name="Im W.-T."/>
        </authorList>
    </citation>
    <scope>NUCLEOTIDE SEQUENCE</scope>
    <source>
        <strain evidence="10">I2-34</strain>
    </source>
</reference>
<keyword evidence="4 8" id="KW-0812">Transmembrane</keyword>
<feature type="transmembrane region" description="Helical" evidence="8">
    <location>
        <begin position="310"/>
        <end position="329"/>
    </location>
</feature>
<feature type="transmembrane region" description="Helical" evidence="8">
    <location>
        <begin position="335"/>
        <end position="362"/>
    </location>
</feature>
<evidence type="ECO:0000256" key="8">
    <source>
        <dbReference type="SAM" id="Phobius"/>
    </source>
</evidence>
<feature type="transmembrane region" description="Helical" evidence="8">
    <location>
        <begin position="90"/>
        <end position="111"/>
    </location>
</feature>
<dbReference type="PANTHER" id="PTHR43528:SF1">
    <property type="entry name" value="ALPHA-KETOGLUTARATE PERMEASE"/>
    <property type="match status" value="1"/>
</dbReference>
<dbReference type="Proteomes" id="UP001165368">
    <property type="component" value="Unassembled WGS sequence"/>
</dbReference>
<proteinExistence type="predicted"/>
<dbReference type="PROSITE" id="PS00217">
    <property type="entry name" value="SUGAR_TRANSPORT_2"/>
    <property type="match status" value="1"/>
</dbReference>
<evidence type="ECO:0000256" key="6">
    <source>
        <dbReference type="ARBA" id="ARBA00022989"/>
    </source>
</evidence>
<dbReference type="EMBL" id="JAKLTQ010000007">
    <property type="protein sequence ID" value="MCG2622505.1"/>
    <property type="molecule type" value="Genomic_DNA"/>
</dbReference>
<dbReference type="Gene3D" id="1.20.1250.20">
    <property type="entry name" value="MFS general substrate transporter like domains"/>
    <property type="match status" value="2"/>
</dbReference>
<comment type="caution">
    <text evidence="10">The sequence shown here is derived from an EMBL/GenBank/DDBJ whole genome shotgun (WGS) entry which is preliminary data.</text>
</comment>
<feature type="transmembrane region" description="Helical" evidence="8">
    <location>
        <begin position="21"/>
        <end position="44"/>
    </location>
</feature>
<evidence type="ECO:0000256" key="7">
    <source>
        <dbReference type="ARBA" id="ARBA00023136"/>
    </source>
</evidence>
<feature type="transmembrane region" description="Helical" evidence="8">
    <location>
        <begin position="280"/>
        <end position="298"/>
    </location>
</feature>
<dbReference type="InterPro" id="IPR005829">
    <property type="entry name" value="Sugar_transporter_CS"/>
</dbReference>
<dbReference type="PROSITE" id="PS50850">
    <property type="entry name" value="MFS"/>
    <property type="match status" value="1"/>
</dbReference>
<evidence type="ECO:0000256" key="5">
    <source>
        <dbReference type="ARBA" id="ARBA00022847"/>
    </source>
</evidence>
<feature type="transmembrane region" description="Helical" evidence="8">
    <location>
        <begin position="190"/>
        <end position="209"/>
    </location>
</feature>
<dbReference type="InterPro" id="IPR020846">
    <property type="entry name" value="MFS_dom"/>
</dbReference>
<name>A0ABS9L776_9MICC</name>
<dbReference type="InterPro" id="IPR036259">
    <property type="entry name" value="MFS_trans_sf"/>
</dbReference>
<organism evidence="10 11">
    <name type="scientific">Arthrobacter hankyongi</name>
    <dbReference type="NCBI Taxonomy" id="2904801"/>
    <lineage>
        <taxon>Bacteria</taxon>
        <taxon>Bacillati</taxon>
        <taxon>Actinomycetota</taxon>
        <taxon>Actinomycetes</taxon>
        <taxon>Micrococcales</taxon>
        <taxon>Micrococcaceae</taxon>
        <taxon>Arthrobacter</taxon>
    </lineage>
</organism>
<feature type="transmembrane region" description="Helical" evidence="8">
    <location>
        <begin position="157"/>
        <end position="178"/>
    </location>
</feature>
<dbReference type="InterPro" id="IPR051084">
    <property type="entry name" value="H+-coupled_symporters"/>
</dbReference>
<comment type="subcellular location">
    <subcellularLocation>
        <location evidence="1">Cell membrane</location>
        <topology evidence="1">Multi-pass membrane protein</topology>
    </subcellularLocation>
</comment>
<evidence type="ECO:0000256" key="3">
    <source>
        <dbReference type="ARBA" id="ARBA00022475"/>
    </source>
</evidence>
<evidence type="ECO:0000256" key="2">
    <source>
        <dbReference type="ARBA" id="ARBA00022448"/>
    </source>
</evidence>
<evidence type="ECO:0000313" key="11">
    <source>
        <dbReference type="Proteomes" id="UP001165368"/>
    </source>
</evidence>
<gene>
    <name evidence="10" type="ORF">LVY72_11330</name>
</gene>
<keyword evidence="5" id="KW-0769">Symport</keyword>
<feature type="transmembrane region" description="Helical" evidence="8">
    <location>
        <begin position="374"/>
        <end position="396"/>
    </location>
</feature>
<dbReference type="PANTHER" id="PTHR43528">
    <property type="entry name" value="ALPHA-KETOGLUTARATE PERMEASE"/>
    <property type="match status" value="1"/>
</dbReference>
<keyword evidence="3" id="KW-1003">Cell membrane</keyword>
<evidence type="ECO:0000259" key="9">
    <source>
        <dbReference type="PROSITE" id="PS50850"/>
    </source>
</evidence>
<dbReference type="InterPro" id="IPR005828">
    <property type="entry name" value="MFS_sugar_transport-like"/>
</dbReference>
<sequence>MSSTRPEALVSQKGLRKSVTAGSIGVFVHWFEWAVYAYLASTIAKVFFPEQDGTAALLSVFAVFAISFGVRPLGALIFGTLGDRVGRKKTLSIVILSMSGATLVVGLLPTYSTIGLWAPVLLIAARVVQGLAAGGEFGSAAAFLAEYSPRRHRGFGVSWLEVGSLLGFLAASLVVYLLNVLMGAETIQDWGWRIPFLLTVPLGLIGFYIRTKIEDTPEFRSLEELDNVPQSPVKEVFTRHWKQLLQMSGVEIMMHVTFYIVLVYLLTYQEETLKMSADNAALLSTVASIAGLILVPLFGAASDRIGRRPLLIASAVLLIVLAIPLFLVMQSGAPWAGFVSTLGLGIILAIILGVHACAVAELFPTRTRQTGLSIAYSITAAIFAGTVPYVLTWLIAQTGNTMMPAFYLVLVGIIGLVAILTMKETKGIDLLGAEDYAGRAEAPSGQLDQSVTSSTGRL</sequence>
<keyword evidence="2" id="KW-0813">Transport</keyword>
<evidence type="ECO:0000256" key="1">
    <source>
        <dbReference type="ARBA" id="ARBA00004651"/>
    </source>
</evidence>
<feature type="transmembrane region" description="Helical" evidence="8">
    <location>
        <begin position="117"/>
        <end position="145"/>
    </location>
</feature>
<protein>
    <submittedName>
        <fullName evidence="10">MFS transporter</fullName>
    </submittedName>
</protein>
<feature type="domain" description="Major facilitator superfamily (MFS) profile" evidence="9">
    <location>
        <begin position="18"/>
        <end position="426"/>
    </location>
</feature>
<keyword evidence="11" id="KW-1185">Reference proteome</keyword>
<dbReference type="SUPFAM" id="SSF103473">
    <property type="entry name" value="MFS general substrate transporter"/>
    <property type="match status" value="1"/>
</dbReference>
<feature type="transmembrane region" description="Helical" evidence="8">
    <location>
        <begin position="402"/>
        <end position="422"/>
    </location>
</feature>
<accession>A0ABS9L776</accession>
<feature type="transmembrane region" description="Helical" evidence="8">
    <location>
        <begin position="249"/>
        <end position="268"/>
    </location>
</feature>
<keyword evidence="6 8" id="KW-1133">Transmembrane helix</keyword>